<reference evidence="6 7" key="1">
    <citation type="submission" date="2017-08" db="EMBL/GenBank/DDBJ databases">
        <title>Acidophilic green algal genome provides insights into adaptation to an acidic environment.</title>
        <authorList>
            <person name="Hirooka S."/>
            <person name="Hirose Y."/>
            <person name="Kanesaki Y."/>
            <person name="Higuchi S."/>
            <person name="Fujiwara T."/>
            <person name="Onuma R."/>
            <person name="Era A."/>
            <person name="Ohbayashi R."/>
            <person name="Uzuka A."/>
            <person name="Nozaki H."/>
            <person name="Yoshikawa H."/>
            <person name="Miyagishima S.Y."/>
        </authorList>
    </citation>
    <scope>NUCLEOTIDE SEQUENCE [LARGE SCALE GENOMIC DNA]</scope>
    <source>
        <strain evidence="6 7">NIES-2499</strain>
    </source>
</reference>
<dbReference type="Gene3D" id="3.40.630.10">
    <property type="entry name" value="Zn peptidases"/>
    <property type="match status" value="1"/>
</dbReference>
<feature type="signal peptide" evidence="4">
    <location>
        <begin position="1"/>
        <end position="16"/>
    </location>
</feature>
<dbReference type="Pfam" id="PF01546">
    <property type="entry name" value="Peptidase_M20"/>
    <property type="match status" value="1"/>
</dbReference>
<dbReference type="AlphaFoldDB" id="A0A250XBP3"/>
<keyword evidence="3" id="KW-0479">Metal-binding</keyword>
<dbReference type="InterPro" id="IPR017439">
    <property type="entry name" value="Amidohydrolase"/>
</dbReference>
<evidence type="ECO:0000313" key="7">
    <source>
        <dbReference type="Proteomes" id="UP000232323"/>
    </source>
</evidence>
<organism evidence="6 7">
    <name type="scientific">Chlamydomonas eustigma</name>
    <dbReference type="NCBI Taxonomy" id="1157962"/>
    <lineage>
        <taxon>Eukaryota</taxon>
        <taxon>Viridiplantae</taxon>
        <taxon>Chlorophyta</taxon>
        <taxon>core chlorophytes</taxon>
        <taxon>Chlorophyceae</taxon>
        <taxon>CS clade</taxon>
        <taxon>Chlamydomonadales</taxon>
        <taxon>Chlamydomonadaceae</taxon>
        <taxon>Chlamydomonas</taxon>
    </lineage>
</organism>
<dbReference type="SUPFAM" id="SSF53187">
    <property type="entry name" value="Zn-dependent exopeptidases"/>
    <property type="match status" value="1"/>
</dbReference>
<evidence type="ECO:0000256" key="4">
    <source>
        <dbReference type="SAM" id="SignalP"/>
    </source>
</evidence>
<dbReference type="InterPro" id="IPR011650">
    <property type="entry name" value="Peptidase_M20_dimer"/>
</dbReference>
<keyword evidence="2" id="KW-0378">Hydrolase</keyword>
<dbReference type="InterPro" id="IPR036264">
    <property type="entry name" value="Bact_exopeptidase_dim_dom"/>
</dbReference>
<feature type="binding site" evidence="3">
    <location>
        <position position="115"/>
    </location>
    <ligand>
        <name>Mn(2+)</name>
        <dbReference type="ChEBI" id="CHEBI:29035"/>
        <label>2</label>
    </ligand>
</feature>
<comment type="cofactor">
    <cofactor evidence="3">
        <name>Mn(2+)</name>
        <dbReference type="ChEBI" id="CHEBI:29035"/>
    </cofactor>
    <text evidence="3">The Mn(2+) ion enhances activity.</text>
</comment>
<dbReference type="GO" id="GO:0016787">
    <property type="term" value="F:hydrolase activity"/>
    <property type="evidence" value="ECO:0007669"/>
    <property type="project" value="UniProtKB-KW"/>
</dbReference>
<dbReference type="SUPFAM" id="SSF55031">
    <property type="entry name" value="Bacterial exopeptidase dimerisation domain"/>
    <property type="match status" value="1"/>
</dbReference>
<dbReference type="GO" id="GO:0046872">
    <property type="term" value="F:metal ion binding"/>
    <property type="evidence" value="ECO:0007669"/>
    <property type="project" value="UniProtKB-KW"/>
</dbReference>
<protein>
    <recommendedName>
        <fullName evidence="5">Peptidase M20 dimerisation domain-containing protein</fullName>
    </recommendedName>
</protein>
<dbReference type="OrthoDB" id="6119954at2759"/>
<dbReference type="Proteomes" id="UP000232323">
    <property type="component" value="Unassembled WGS sequence"/>
</dbReference>
<feature type="chain" id="PRO_5012309788" description="Peptidase M20 dimerisation domain-containing protein" evidence="4">
    <location>
        <begin position="17"/>
        <end position="419"/>
    </location>
</feature>
<accession>A0A250XBP3</accession>
<feature type="binding site" evidence="3">
    <location>
        <position position="153"/>
    </location>
    <ligand>
        <name>Mn(2+)</name>
        <dbReference type="ChEBI" id="CHEBI:29035"/>
        <label>2</label>
    </ligand>
</feature>
<dbReference type="Gene3D" id="3.30.70.360">
    <property type="match status" value="1"/>
</dbReference>
<dbReference type="InterPro" id="IPR002933">
    <property type="entry name" value="Peptidase_M20"/>
</dbReference>
<dbReference type="PANTHER" id="PTHR11014:SF62">
    <property type="entry name" value="IAA-AMINO ACID HYDROLASE ILR1-LIKE 6"/>
    <property type="match status" value="1"/>
</dbReference>
<dbReference type="PIRSF" id="PIRSF005962">
    <property type="entry name" value="Pept_M20D_amidohydro"/>
    <property type="match status" value="1"/>
</dbReference>
<comment type="similarity">
    <text evidence="1">Belongs to the peptidase M20 family.</text>
</comment>
<evidence type="ECO:0000313" key="6">
    <source>
        <dbReference type="EMBL" id="GAX80498.1"/>
    </source>
</evidence>
<evidence type="ECO:0000256" key="2">
    <source>
        <dbReference type="ARBA" id="ARBA00022801"/>
    </source>
</evidence>
<keyword evidence="4" id="KW-0732">Signal</keyword>
<evidence type="ECO:0000256" key="1">
    <source>
        <dbReference type="ARBA" id="ARBA00006153"/>
    </source>
</evidence>
<dbReference type="FunFam" id="3.30.70.360:FF:000001">
    <property type="entry name" value="N-acetyldiaminopimelate deacetylase"/>
    <property type="match status" value="1"/>
</dbReference>
<name>A0A250XBP3_9CHLO</name>
<feature type="binding site" evidence="3">
    <location>
        <position position="177"/>
    </location>
    <ligand>
        <name>Mn(2+)</name>
        <dbReference type="ChEBI" id="CHEBI:29035"/>
        <label>2</label>
    </ligand>
</feature>
<evidence type="ECO:0000259" key="5">
    <source>
        <dbReference type="Pfam" id="PF07687"/>
    </source>
</evidence>
<gene>
    <name evidence="6" type="ORF">CEUSTIGMA_g7936.t1</name>
</gene>
<feature type="binding site" evidence="3">
    <location>
        <position position="380"/>
    </location>
    <ligand>
        <name>Mn(2+)</name>
        <dbReference type="ChEBI" id="CHEBI:29035"/>
        <label>2</label>
    </ligand>
</feature>
<comment type="caution">
    <text evidence="6">The sequence shown here is derived from an EMBL/GenBank/DDBJ whole genome shotgun (WGS) entry which is preliminary data.</text>
</comment>
<keyword evidence="7" id="KW-1185">Reference proteome</keyword>
<feature type="binding site" evidence="3">
    <location>
        <position position="117"/>
    </location>
    <ligand>
        <name>Mn(2+)</name>
        <dbReference type="ChEBI" id="CHEBI:29035"/>
        <label>2</label>
    </ligand>
</feature>
<dbReference type="Pfam" id="PF07687">
    <property type="entry name" value="M20_dimer"/>
    <property type="match status" value="1"/>
</dbReference>
<evidence type="ECO:0000256" key="3">
    <source>
        <dbReference type="PIRSR" id="PIRSR005962-1"/>
    </source>
</evidence>
<sequence length="419" mass="44912">MLAFIAILLTADHVCGADWLTSGLTLQPWLVKTRRDLHKIPELGFAEHKTSQYLQDVLTSLNITYSTGHATTGIVATIGSGLPMILLRADIDALPIQEPEGFEARSQHSGVMHACGHDAHMAMLLGAARLLQEEHKRASLRGTVKLVFQPYEEGGAGADVILNTGVLDGVEAAFGIHVWPALPSGVLATRAGAIMAGALSFEITVKGRGGHAAMPHQNIDPIVAAAGMISSMQTLVSRETSPLGSAVLSVTMMRAGDAFNVIPDTAMFAGTIRSLDHAALLHNQRRVEEMAVAFAAGYGCNASVNWRLDEQPLYPPTVNDPPTAAFTTRVAKKLLGEGHVVETEPSMGGEDFAFFCLKMPCTYAFLGIRNEDAGSVHALHSPRFTLDEGELFKGAAMHTVWALEYLASRGIENVKRDEL</sequence>
<dbReference type="NCBIfam" id="TIGR01891">
    <property type="entry name" value="amidohydrolases"/>
    <property type="match status" value="1"/>
</dbReference>
<proteinExistence type="inferred from homology"/>
<dbReference type="EMBL" id="BEGY01000053">
    <property type="protein sequence ID" value="GAX80498.1"/>
    <property type="molecule type" value="Genomic_DNA"/>
</dbReference>
<feature type="domain" description="Peptidase M20 dimerisation" evidence="5">
    <location>
        <begin position="197"/>
        <end position="290"/>
    </location>
</feature>
<dbReference type="PANTHER" id="PTHR11014">
    <property type="entry name" value="PEPTIDASE M20 FAMILY MEMBER"/>
    <property type="match status" value="1"/>
</dbReference>
<dbReference type="STRING" id="1157962.A0A250XBP3"/>
<keyword evidence="3" id="KW-0464">Manganese</keyword>